<dbReference type="AlphaFoldDB" id="A0A1K2BPH3"/>
<keyword evidence="1" id="KW-0732">Signal</keyword>
<evidence type="ECO:0000313" key="2">
    <source>
        <dbReference type="EMBL" id="SFY00529.1"/>
    </source>
</evidence>
<evidence type="ECO:0000256" key="1">
    <source>
        <dbReference type="SAM" id="SignalP"/>
    </source>
</evidence>
<evidence type="ECO:0000313" key="3">
    <source>
        <dbReference type="Proteomes" id="UP000181909"/>
    </source>
</evidence>
<organism evidence="2 3">
    <name type="scientific">Streptomyces atratus</name>
    <dbReference type="NCBI Taxonomy" id="1893"/>
    <lineage>
        <taxon>Bacteria</taxon>
        <taxon>Bacillati</taxon>
        <taxon>Actinomycetota</taxon>
        <taxon>Actinomycetes</taxon>
        <taxon>Kitasatosporales</taxon>
        <taxon>Streptomycetaceae</taxon>
        <taxon>Streptomyces</taxon>
    </lineage>
</organism>
<name>A0A1K2BPH3_STRAR</name>
<gene>
    <name evidence="2" type="ORF">SAMN02787144_100977</name>
</gene>
<protein>
    <recommendedName>
        <fullName evidence="4">Secreted protein</fullName>
    </recommendedName>
</protein>
<dbReference type="EMBL" id="FPJO01000009">
    <property type="protein sequence ID" value="SFY00529.1"/>
    <property type="molecule type" value="Genomic_DNA"/>
</dbReference>
<evidence type="ECO:0008006" key="4">
    <source>
        <dbReference type="Google" id="ProtNLM"/>
    </source>
</evidence>
<dbReference type="RefSeq" id="WP_143166505.1">
    <property type="nucleotide sequence ID" value="NZ_CP108276.1"/>
</dbReference>
<sequence>MFLLLIPVAPVLAALPAVAGTTAVVCLAVQARLRRGQEQREEEVRWSTLFPVRTAGPAGTTEDER</sequence>
<reference evidence="2 3" key="1">
    <citation type="submission" date="2016-11" db="EMBL/GenBank/DDBJ databases">
        <authorList>
            <person name="Jaros S."/>
            <person name="Januszkiewicz K."/>
            <person name="Wedrychowicz H."/>
        </authorList>
    </citation>
    <scope>NUCLEOTIDE SEQUENCE [LARGE SCALE GENOMIC DNA]</scope>
    <source>
        <strain evidence="2 3">OK807</strain>
    </source>
</reference>
<accession>A0A1K2BPH3</accession>
<feature type="chain" id="PRO_5012769401" description="Secreted protein" evidence="1">
    <location>
        <begin position="20"/>
        <end position="65"/>
    </location>
</feature>
<dbReference type="Proteomes" id="UP000181909">
    <property type="component" value="Unassembled WGS sequence"/>
</dbReference>
<feature type="signal peptide" evidence="1">
    <location>
        <begin position="1"/>
        <end position="19"/>
    </location>
</feature>
<proteinExistence type="predicted"/>